<sequence>MTVTGSCHCGKIAYELDEDLPAEGMACNCSICRRKGNLHHFTTPDKFALKGSRDDIATYEFNKHIIKHHHCKTCGCAPFAEGVGPGGKAMVEINLRCVDGIDLDTLKVTQFDGASM</sequence>
<dbReference type="SUPFAM" id="SSF51316">
    <property type="entry name" value="Mss4-like"/>
    <property type="match status" value="1"/>
</dbReference>
<protein>
    <submittedName>
        <fullName evidence="5">GFA family protein</fullName>
    </submittedName>
</protein>
<dbReference type="Proteomes" id="UP000286100">
    <property type="component" value="Unassembled WGS sequence"/>
</dbReference>
<dbReference type="OrthoDB" id="9805575at2"/>
<proteinExistence type="inferred from homology"/>
<evidence type="ECO:0000256" key="1">
    <source>
        <dbReference type="ARBA" id="ARBA00005495"/>
    </source>
</evidence>
<dbReference type="Gene3D" id="2.170.150.70">
    <property type="match status" value="1"/>
</dbReference>
<dbReference type="GO" id="GO:0016846">
    <property type="term" value="F:carbon-sulfur lyase activity"/>
    <property type="evidence" value="ECO:0007669"/>
    <property type="project" value="InterPro"/>
</dbReference>
<reference evidence="5 6" key="1">
    <citation type="submission" date="2018-09" db="EMBL/GenBank/DDBJ databases">
        <authorList>
            <person name="Zhu H."/>
        </authorList>
    </citation>
    <scope>NUCLEOTIDE SEQUENCE [LARGE SCALE GENOMIC DNA]</scope>
    <source>
        <strain evidence="5 6">K2R01-6</strain>
    </source>
</reference>
<dbReference type="AlphaFoldDB" id="A0A418WS65"/>
<evidence type="ECO:0000313" key="5">
    <source>
        <dbReference type="EMBL" id="RJF94102.1"/>
    </source>
</evidence>
<organism evidence="5 6">
    <name type="scientific">Sphingomonas cavernae</name>
    <dbReference type="NCBI Taxonomy" id="2320861"/>
    <lineage>
        <taxon>Bacteria</taxon>
        <taxon>Pseudomonadati</taxon>
        <taxon>Pseudomonadota</taxon>
        <taxon>Alphaproteobacteria</taxon>
        <taxon>Sphingomonadales</taxon>
        <taxon>Sphingomonadaceae</taxon>
        <taxon>Sphingomonas</taxon>
    </lineage>
</organism>
<dbReference type="InterPro" id="IPR052355">
    <property type="entry name" value="CENP-V-like"/>
</dbReference>
<dbReference type="InterPro" id="IPR011057">
    <property type="entry name" value="Mss4-like_sf"/>
</dbReference>
<evidence type="ECO:0000259" key="4">
    <source>
        <dbReference type="PROSITE" id="PS51891"/>
    </source>
</evidence>
<dbReference type="EMBL" id="QYUM01000002">
    <property type="protein sequence ID" value="RJF94102.1"/>
    <property type="molecule type" value="Genomic_DNA"/>
</dbReference>
<dbReference type="RefSeq" id="WP_119760791.1">
    <property type="nucleotide sequence ID" value="NZ_QYUM01000002.1"/>
</dbReference>
<dbReference type="Pfam" id="PF04828">
    <property type="entry name" value="GFA"/>
    <property type="match status" value="1"/>
</dbReference>
<evidence type="ECO:0000313" key="6">
    <source>
        <dbReference type="Proteomes" id="UP000286100"/>
    </source>
</evidence>
<dbReference type="PANTHER" id="PTHR28620:SF1">
    <property type="entry name" value="CENP-V_GFA DOMAIN-CONTAINING PROTEIN"/>
    <property type="match status" value="1"/>
</dbReference>
<keyword evidence="6" id="KW-1185">Reference proteome</keyword>
<gene>
    <name evidence="5" type="ORF">D3876_07560</name>
</gene>
<dbReference type="PANTHER" id="PTHR28620">
    <property type="entry name" value="CENTROMERE PROTEIN V"/>
    <property type="match status" value="1"/>
</dbReference>
<dbReference type="PROSITE" id="PS51891">
    <property type="entry name" value="CENP_V_GFA"/>
    <property type="match status" value="1"/>
</dbReference>
<comment type="caution">
    <text evidence="5">The sequence shown here is derived from an EMBL/GenBank/DDBJ whole genome shotgun (WGS) entry which is preliminary data.</text>
</comment>
<evidence type="ECO:0000256" key="3">
    <source>
        <dbReference type="ARBA" id="ARBA00022833"/>
    </source>
</evidence>
<dbReference type="InterPro" id="IPR006913">
    <property type="entry name" value="CENP-V/GFA"/>
</dbReference>
<accession>A0A418WS65</accession>
<name>A0A418WS65_9SPHN</name>
<keyword evidence="3" id="KW-0862">Zinc</keyword>
<comment type="similarity">
    <text evidence="1">Belongs to the Gfa family.</text>
</comment>
<dbReference type="GO" id="GO:0046872">
    <property type="term" value="F:metal ion binding"/>
    <property type="evidence" value="ECO:0007669"/>
    <property type="project" value="UniProtKB-KW"/>
</dbReference>
<evidence type="ECO:0000256" key="2">
    <source>
        <dbReference type="ARBA" id="ARBA00022723"/>
    </source>
</evidence>
<keyword evidence="2" id="KW-0479">Metal-binding</keyword>
<feature type="domain" description="CENP-V/GFA" evidence="4">
    <location>
        <begin position="3"/>
        <end position="112"/>
    </location>
</feature>